<dbReference type="Proteomes" id="UP000032809">
    <property type="component" value="Chromosome I"/>
</dbReference>
<dbReference type="AlphaFoldDB" id="A0A0C7NWU3"/>
<keyword evidence="2" id="KW-1185">Reference proteome</keyword>
<gene>
    <name evidence="1" type="ORF">DTL3_0501</name>
</gene>
<dbReference type="HOGENOM" id="CLU_1666513_0_0_0"/>
<organism evidence="1 2">
    <name type="scientific">Defluviitoga tunisiensis</name>
    <dbReference type="NCBI Taxonomy" id="1006576"/>
    <lineage>
        <taxon>Bacteria</taxon>
        <taxon>Thermotogati</taxon>
        <taxon>Thermotogota</taxon>
        <taxon>Thermotogae</taxon>
        <taxon>Petrotogales</taxon>
        <taxon>Petrotogaceae</taxon>
        <taxon>Defluviitoga</taxon>
    </lineage>
</organism>
<evidence type="ECO:0000313" key="1">
    <source>
        <dbReference type="EMBL" id="CEP77823.1"/>
    </source>
</evidence>
<dbReference type="STRING" id="1006576.DTL3_0501"/>
<evidence type="ECO:0000313" key="2">
    <source>
        <dbReference type="Proteomes" id="UP000032809"/>
    </source>
</evidence>
<name>A0A0C7NWU3_DEFTU</name>
<evidence type="ECO:0008006" key="3">
    <source>
        <dbReference type="Google" id="ProtNLM"/>
    </source>
</evidence>
<dbReference type="EMBL" id="LN824141">
    <property type="protein sequence ID" value="CEP77823.1"/>
    <property type="molecule type" value="Genomic_DNA"/>
</dbReference>
<reference evidence="2" key="1">
    <citation type="submission" date="2014-11" db="EMBL/GenBank/DDBJ databases">
        <authorList>
            <person name="Wibberg D."/>
        </authorList>
    </citation>
    <scope>NUCLEOTIDE SEQUENCE [LARGE SCALE GENOMIC DNA]</scope>
    <source>
        <strain evidence="2">L3</strain>
    </source>
</reference>
<sequence length="158" mass="18201">MIQLINFISLNTIQFLIHYLYKIHHQETLKFEGDTFKGSISNENGVIELSREEYSFPLGLSAFFRIPVLVIDIIPYGELYLESKLINWGIKLKTSLLEFMPLSLGIEKNFGYWKASLGFGLNTRIIENSTEVSLVNKEIQNLFDINSITFKTHFALGF</sequence>
<dbReference type="KEGG" id="dtn:DTL3_0501"/>
<proteinExistence type="predicted"/>
<protein>
    <recommendedName>
        <fullName evidence="3">Outer membrane protein beta-barrel domain-containing protein</fullName>
    </recommendedName>
</protein>
<accession>A0A0C7NWU3</accession>